<dbReference type="Proteomes" id="UP000551501">
    <property type="component" value="Unassembled WGS sequence"/>
</dbReference>
<dbReference type="SUPFAM" id="SSF51735">
    <property type="entry name" value="NAD(P)-binding Rossmann-fold domains"/>
    <property type="match status" value="1"/>
</dbReference>
<evidence type="ECO:0000313" key="4">
    <source>
        <dbReference type="EMBL" id="MBB4138123.1"/>
    </source>
</evidence>
<sequence length="229" mass="23944">MTTSVVTGGASGIGAAVAAALIAEGHRVIIVDIAAPPERHGAAQYIRADLGSPEGIDSIVAELGGHPVDNLVHCAARGQWSSFRQTERAEWEQILRTNLEGTIALAQAVVPLMPRGGRIVLFASGTVFKGSRNLFAYVASKAGVIGFARCLAEELGEDEITVNVISPGITATPMIARMAHTEEANIATRALKRRAHPDDIVGPVLFLLSDQAAFVTGQTLCVDGGSVKN</sequence>
<dbReference type="PROSITE" id="PS00061">
    <property type="entry name" value="ADH_SHORT"/>
    <property type="match status" value="1"/>
</dbReference>
<dbReference type="AlphaFoldDB" id="A0A840F6E3"/>
<dbReference type="Gene3D" id="3.40.50.720">
    <property type="entry name" value="NAD(P)-binding Rossmann-like Domain"/>
    <property type="match status" value="1"/>
</dbReference>
<dbReference type="InterPro" id="IPR002347">
    <property type="entry name" value="SDR_fam"/>
</dbReference>
<dbReference type="CDD" id="cd05233">
    <property type="entry name" value="SDR_c"/>
    <property type="match status" value="1"/>
</dbReference>
<dbReference type="InterPro" id="IPR057326">
    <property type="entry name" value="KR_dom"/>
</dbReference>
<dbReference type="InterPro" id="IPR020904">
    <property type="entry name" value="Sc_DH/Rdtase_CS"/>
</dbReference>
<evidence type="ECO:0000256" key="2">
    <source>
        <dbReference type="ARBA" id="ARBA00023002"/>
    </source>
</evidence>
<dbReference type="FunFam" id="3.40.50.720:FF:000084">
    <property type="entry name" value="Short-chain dehydrogenase reductase"/>
    <property type="match status" value="1"/>
</dbReference>
<dbReference type="GO" id="GO:0016616">
    <property type="term" value="F:oxidoreductase activity, acting on the CH-OH group of donors, NAD or NADP as acceptor"/>
    <property type="evidence" value="ECO:0007669"/>
    <property type="project" value="TreeGrafter"/>
</dbReference>
<comment type="similarity">
    <text evidence="1">Belongs to the short-chain dehydrogenases/reductases (SDR) family.</text>
</comment>
<dbReference type="PANTHER" id="PTHR42760:SF40">
    <property type="entry name" value="3-OXOACYL-[ACYL-CARRIER-PROTEIN] REDUCTASE, CHLOROPLASTIC"/>
    <property type="match status" value="1"/>
</dbReference>
<dbReference type="RefSeq" id="WP_183373365.1">
    <property type="nucleotide sequence ID" value="NZ_BAABHL010000176.1"/>
</dbReference>
<dbReference type="GO" id="GO:0030497">
    <property type="term" value="P:fatty acid elongation"/>
    <property type="evidence" value="ECO:0007669"/>
    <property type="project" value="TreeGrafter"/>
</dbReference>
<comment type="caution">
    <text evidence="4">The sequence shown here is derived from an EMBL/GenBank/DDBJ whole genome shotgun (WGS) entry which is preliminary data.</text>
</comment>
<dbReference type="InterPro" id="IPR036291">
    <property type="entry name" value="NAD(P)-bd_dom_sf"/>
</dbReference>
<gene>
    <name evidence="4" type="ORF">BKA16_004748</name>
</gene>
<keyword evidence="5" id="KW-1185">Reference proteome</keyword>
<organism evidence="4 5">
    <name type="scientific">Gordonia humi</name>
    <dbReference type="NCBI Taxonomy" id="686429"/>
    <lineage>
        <taxon>Bacteria</taxon>
        <taxon>Bacillati</taxon>
        <taxon>Actinomycetota</taxon>
        <taxon>Actinomycetes</taxon>
        <taxon>Mycobacteriales</taxon>
        <taxon>Gordoniaceae</taxon>
        <taxon>Gordonia</taxon>
    </lineage>
</organism>
<dbReference type="SMART" id="SM00822">
    <property type="entry name" value="PKS_KR"/>
    <property type="match status" value="1"/>
</dbReference>
<evidence type="ECO:0000259" key="3">
    <source>
        <dbReference type="SMART" id="SM00822"/>
    </source>
</evidence>
<dbReference type="PANTHER" id="PTHR42760">
    <property type="entry name" value="SHORT-CHAIN DEHYDROGENASES/REDUCTASES FAMILY MEMBER"/>
    <property type="match status" value="1"/>
</dbReference>
<protein>
    <submittedName>
        <fullName evidence="4">NAD(P)-dependent dehydrogenase (Short-subunit alcohol dehydrogenase family)</fullName>
    </submittedName>
</protein>
<evidence type="ECO:0000256" key="1">
    <source>
        <dbReference type="ARBA" id="ARBA00006484"/>
    </source>
</evidence>
<dbReference type="EMBL" id="JACIFP010000003">
    <property type="protein sequence ID" value="MBB4138123.1"/>
    <property type="molecule type" value="Genomic_DNA"/>
</dbReference>
<reference evidence="4 5" key="1">
    <citation type="submission" date="2020-08" db="EMBL/GenBank/DDBJ databases">
        <title>Sequencing the genomes of 1000 actinobacteria strains.</title>
        <authorList>
            <person name="Klenk H.-P."/>
        </authorList>
    </citation>
    <scope>NUCLEOTIDE SEQUENCE [LARGE SCALE GENOMIC DNA]</scope>
    <source>
        <strain evidence="4 5">DSM 45298</strain>
    </source>
</reference>
<dbReference type="Pfam" id="PF13561">
    <property type="entry name" value="adh_short_C2"/>
    <property type="match status" value="1"/>
</dbReference>
<proteinExistence type="inferred from homology"/>
<name>A0A840F6E3_9ACTN</name>
<accession>A0A840F6E3</accession>
<feature type="domain" description="Ketoreductase" evidence="3">
    <location>
        <begin position="2"/>
        <end position="168"/>
    </location>
</feature>
<dbReference type="PRINTS" id="PR00081">
    <property type="entry name" value="GDHRDH"/>
</dbReference>
<evidence type="ECO:0000313" key="5">
    <source>
        <dbReference type="Proteomes" id="UP000551501"/>
    </source>
</evidence>
<keyword evidence="2" id="KW-0560">Oxidoreductase</keyword>